<accession>A0A7S3YIT1</accession>
<feature type="compositionally biased region" description="Basic and acidic residues" evidence="2">
    <location>
        <begin position="1174"/>
        <end position="1190"/>
    </location>
</feature>
<dbReference type="GO" id="GO:1904491">
    <property type="term" value="P:protein localization to ciliary transition zone"/>
    <property type="evidence" value="ECO:0007669"/>
    <property type="project" value="TreeGrafter"/>
</dbReference>
<dbReference type="SMART" id="SM00239">
    <property type="entry name" value="C2"/>
    <property type="match status" value="1"/>
</dbReference>
<evidence type="ECO:0000256" key="2">
    <source>
        <dbReference type="SAM" id="MobiDB-lite"/>
    </source>
</evidence>
<dbReference type="EMBL" id="HBIV01007919">
    <property type="protein sequence ID" value="CAE0652987.1"/>
    <property type="molecule type" value="Transcribed_RNA"/>
</dbReference>
<feature type="compositionally biased region" description="Basic and acidic residues" evidence="2">
    <location>
        <begin position="91"/>
        <end position="109"/>
    </location>
</feature>
<dbReference type="Pfam" id="PF24656">
    <property type="entry name" value="CEPT76_peptidase"/>
    <property type="match status" value="2"/>
</dbReference>
<reference evidence="4" key="1">
    <citation type="submission" date="2021-01" db="EMBL/GenBank/DDBJ databases">
        <authorList>
            <person name="Corre E."/>
            <person name="Pelletier E."/>
            <person name="Niang G."/>
            <person name="Scheremetjew M."/>
            <person name="Finn R."/>
            <person name="Kale V."/>
            <person name="Holt S."/>
            <person name="Cochrane G."/>
            <person name="Meng A."/>
            <person name="Brown T."/>
            <person name="Cohen L."/>
        </authorList>
    </citation>
    <scope>NUCLEOTIDE SEQUENCE</scope>
    <source>
        <strain evidence="4">CCCM811</strain>
    </source>
</reference>
<dbReference type="InterPro" id="IPR000008">
    <property type="entry name" value="C2_dom"/>
</dbReference>
<dbReference type="PANTHER" id="PTHR20837:SF0">
    <property type="entry name" value="COILED-COIL AND C2 DOMAIN-CONTAINING PROTEIN 2A"/>
    <property type="match status" value="1"/>
</dbReference>
<dbReference type="PANTHER" id="PTHR20837">
    <property type="entry name" value="CENTROSOMAL PROTEIN-RELATED"/>
    <property type="match status" value="1"/>
</dbReference>
<dbReference type="Pfam" id="PF15625">
    <property type="entry name" value="CC2D2AN-C2"/>
    <property type="match status" value="1"/>
</dbReference>
<dbReference type="InterPro" id="IPR056288">
    <property type="entry name" value="CEP76_C"/>
</dbReference>
<feature type="compositionally biased region" description="Low complexity" evidence="2">
    <location>
        <begin position="1164"/>
        <end position="1173"/>
    </location>
</feature>
<sequence length="1484" mass="168476">MGSENENPSLLEKDSERDRLLDTLDPFLAENQLLKMDPITRVSEEEQLAAEAKIFGSLVNPFRALWNPKHDASEGNDEFDDDVDEKDLEDGERNPERDASTRKGGKKELRKSAKKAAREFGGARQGANVEIGKIDADPEIQGEQMALLTEKQRLLLMDEGLYVPPVSAATKRNRAFRATRLLRENHSYVAQDFDRRGAVREPEYKISDGTMRVIPPTADQIRYADTARRVEGSSFGVVSSRIKMLQLAVRLSEVVFDDHPVMNAQDTLAVRASELYREYQTRVAIDLVTYHKERIEALEKSADQLMEQHNKAIASNDSSKERYYRAKLISTLEQSLVDRELRDREELELRQLFKDLYDVWSSLRAVRLAEGAALEAKNETKVKQGETTGNKDQTNAEDRLPECITNPMLVRVKRVQLNQAEEQRAFAKDLELELKARAQLERLETPEGIDGKMAKSSLPSLSTRASVEARMQKCRKRPGRPLYLPIVRPSALVLSNDRDCTEVEQNRRKREASTRIYLVLKVNGRTVTRTRSVPLERRWPRVAAAFDEVVQINLHAPPKTMAIEIVQEGVLAGYRLSECRLSLPELGTQNEQNEQARMIRGAEIRGSPSFWNSSTLTQSAKAQLSILQQPRRVRGSFDIAMQWVGQERLDVKHQTGDVIRPPSNQLGTEGKRRAARGEALDPNHPDNLALLERQRRAASINNATTLSSGSVFRVSKVPSDLVYTDLDAPETNTRKLVLQARNLGVLPGNVTVPLKENDIPDHLCEYADPQRVQELKLKQKNRKNYSETEQLGTGDVVSEVIPAFMAVNLWTGKIFDWMTKARRLLRPVRQMVDAKANPTSCRLMIQVIRGQNIPVRSDRSKDFPSQVWVDINFQGSRRRSSVSSGANPTWNELLELPIQRPSEEMGFSPIHMLRVNEPIRINLFDRKETIRPADRGFGQLHTWEEQWLGCLEIPFQAVYLSRPVFGAFHISVPPMSLDHNIKNPNQPTRLWFYLTLDPPLALPKGFRPGQTASDPPDDWFDNSAFNRYCKMWKHKARKKALARAQGALQGGAVDPQDANRERYITALAMGHDGKPILVCRYIRPLKPPRGLEEVPMFTRFAACVPCIDDNDESTSDLVVDYWCTVKEFLTLGGGDEEEHAVMLCNFFKYTETRSNRHLDRHRGASAGADAGASDSKEPANADQGGERVQEEGEDQSATLPSPSSSSQVRWCSYVCTGTHVNGLAVTWVVRIGPKESKHTKHRHRVLMYNPIDGHRYDVYRDRTTLPLRSVGAIFDENNIWANIQESAKPWEIEYSLDRGKWWSPLFTMFHPKSSFEEHTTCVQPPVHYTITPAAYYQARAAEIERLIEKHFEKWRSAPTTWDYGVAGILRDCLQGMEAASVTYHLRGNKGAVPETPGLRRIKQVYPGIEGFPLCFEDSVVMPYTSDSESNPIIRRIRETRLHDRRNEGNLYALAVHIHPYPNRIGACWVYIASLPPTSTRQTKF</sequence>
<dbReference type="GO" id="GO:0035869">
    <property type="term" value="C:ciliary transition zone"/>
    <property type="evidence" value="ECO:0007669"/>
    <property type="project" value="TreeGrafter"/>
</dbReference>
<feature type="compositionally biased region" description="Basic and acidic residues" evidence="2">
    <location>
        <begin position="669"/>
        <end position="684"/>
    </location>
</feature>
<dbReference type="PROSITE" id="PS50004">
    <property type="entry name" value="C2"/>
    <property type="match status" value="1"/>
</dbReference>
<feature type="domain" description="C2" evidence="3">
    <location>
        <begin position="824"/>
        <end position="968"/>
    </location>
</feature>
<dbReference type="Pfam" id="PF24652">
    <property type="entry name" value="CEP76_C"/>
    <property type="match status" value="1"/>
</dbReference>
<feature type="region of interest" description="Disordered" evidence="2">
    <location>
        <begin position="1158"/>
        <end position="1206"/>
    </location>
</feature>
<feature type="region of interest" description="Disordered" evidence="2">
    <location>
        <begin position="67"/>
        <end position="109"/>
    </location>
</feature>
<dbReference type="SUPFAM" id="SSF49562">
    <property type="entry name" value="C2 domain (Calcium/lipid-binding domain, CaLB)"/>
    <property type="match status" value="1"/>
</dbReference>
<evidence type="ECO:0000259" key="3">
    <source>
        <dbReference type="PROSITE" id="PS50004"/>
    </source>
</evidence>
<dbReference type="Gene3D" id="2.60.40.150">
    <property type="entry name" value="C2 domain"/>
    <property type="match status" value="1"/>
</dbReference>
<gene>
    <name evidence="4" type="ORF">LGLO00237_LOCUS5918</name>
</gene>
<dbReference type="InterPro" id="IPR035892">
    <property type="entry name" value="C2_domain_sf"/>
</dbReference>
<proteinExistence type="predicted"/>
<dbReference type="InterPro" id="IPR056290">
    <property type="entry name" value="CEPT76/DRC7_peptidase-like_dom"/>
</dbReference>
<protein>
    <recommendedName>
        <fullName evidence="3">C2 domain-containing protein</fullName>
    </recommendedName>
</protein>
<keyword evidence="1" id="KW-0175">Coiled coil</keyword>
<dbReference type="InterPro" id="IPR028928">
    <property type="entry name" value="CC2D2AN-C2"/>
</dbReference>
<dbReference type="InterPro" id="IPR052434">
    <property type="entry name" value="Tectonic-like_complex_comp"/>
</dbReference>
<evidence type="ECO:0000256" key="1">
    <source>
        <dbReference type="SAM" id="Coils"/>
    </source>
</evidence>
<feature type="coiled-coil region" evidence="1">
    <location>
        <begin position="288"/>
        <end position="315"/>
    </location>
</feature>
<organism evidence="4">
    <name type="scientific">Lotharella globosa</name>
    <dbReference type="NCBI Taxonomy" id="91324"/>
    <lineage>
        <taxon>Eukaryota</taxon>
        <taxon>Sar</taxon>
        <taxon>Rhizaria</taxon>
        <taxon>Cercozoa</taxon>
        <taxon>Chlorarachniophyceae</taxon>
        <taxon>Lotharella</taxon>
    </lineage>
</organism>
<feature type="compositionally biased region" description="Acidic residues" evidence="2">
    <location>
        <begin position="74"/>
        <end position="90"/>
    </location>
</feature>
<evidence type="ECO:0000313" key="4">
    <source>
        <dbReference type="EMBL" id="CAE0652987.1"/>
    </source>
</evidence>
<name>A0A7S3YIT1_9EUKA</name>
<dbReference type="GO" id="GO:1905515">
    <property type="term" value="P:non-motile cilium assembly"/>
    <property type="evidence" value="ECO:0007669"/>
    <property type="project" value="TreeGrafter"/>
</dbReference>
<feature type="region of interest" description="Disordered" evidence="2">
    <location>
        <begin position="657"/>
        <end position="684"/>
    </location>
</feature>
<dbReference type="Pfam" id="PF00168">
    <property type="entry name" value="C2"/>
    <property type="match status" value="1"/>
</dbReference>